<organism evidence="8 9">
    <name type="scientific">Flavobacterium arundinis</name>
    <dbReference type="NCBI Taxonomy" id="3139143"/>
    <lineage>
        <taxon>Bacteria</taxon>
        <taxon>Pseudomonadati</taxon>
        <taxon>Bacteroidota</taxon>
        <taxon>Flavobacteriia</taxon>
        <taxon>Flavobacteriales</taxon>
        <taxon>Flavobacteriaceae</taxon>
        <taxon>Flavobacterium</taxon>
    </lineage>
</organism>
<evidence type="ECO:0000313" key="8">
    <source>
        <dbReference type="EMBL" id="MEL1244784.1"/>
    </source>
</evidence>
<comment type="caution">
    <text evidence="8">The sequence shown here is derived from an EMBL/GenBank/DDBJ whole genome shotgun (WGS) entry which is preliminary data.</text>
</comment>
<keyword evidence="9" id="KW-1185">Reference proteome</keyword>
<evidence type="ECO:0000256" key="5">
    <source>
        <dbReference type="ARBA" id="ARBA00023136"/>
    </source>
</evidence>
<evidence type="ECO:0000313" key="9">
    <source>
        <dbReference type="Proteomes" id="UP001464555"/>
    </source>
</evidence>
<evidence type="ECO:0000256" key="4">
    <source>
        <dbReference type="ARBA" id="ARBA00022989"/>
    </source>
</evidence>
<reference evidence="8 9" key="1">
    <citation type="submission" date="2024-04" db="EMBL/GenBank/DDBJ databases">
        <title>Flavobacterium sp. DGU11 16S ribosomal RNA gene Genome sequencing and assembly.</title>
        <authorList>
            <person name="Park S."/>
        </authorList>
    </citation>
    <scope>NUCLEOTIDE SEQUENCE [LARGE SCALE GENOMIC DNA]</scope>
    <source>
        <strain evidence="8 9">DGU11</strain>
    </source>
</reference>
<dbReference type="RefSeq" id="WP_341697100.1">
    <property type="nucleotide sequence ID" value="NZ_JBBYHR010000005.1"/>
</dbReference>
<dbReference type="InterPro" id="IPR051791">
    <property type="entry name" value="Pra-immunoreactive"/>
</dbReference>
<evidence type="ECO:0000259" key="7">
    <source>
        <dbReference type="Pfam" id="PF06271"/>
    </source>
</evidence>
<dbReference type="EMBL" id="JBBYHR010000005">
    <property type="protein sequence ID" value="MEL1244784.1"/>
    <property type="molecule type" value="Genomic_DNA"/>
</dbReference>
<evidence type="ECO:0000256" key="6">
    <source>
        <dbReference type="SAM" id="Phobius"/>
    </source>
</evidence>
<keyword evidence="2" id="KW-1003">Cell membrane</keyword>
<protein>
    <submittedName>
        <fullName evidence="8">RDD family protein</fullName>
    </submittedName>
</protein>
<dbReference type="InterPro" id="IPR010432">
    <property type="entry name" value="RDD"/>
</dbReference>
<sequence length="168" mass="18821">MHSDTIDVTDDMLASKGKRFGTFMLDTAVFYILQIAVALIAGILYTVFEYDGMLLWVTEMSDAGMLVLVLSINMFYFIVMEGVLQRTLGKMVTGTKVVMEDGSKPPAGVIVLRTVCRLIPFEAFSFLGERGRGWHDSITHTYVVDTAKYNHALNLKNSFSEIGEQLKY</sequence>
<comment type="subcellular location">
    <subcellularLocation>
        <location evidence="1">Cell membrane</location>
        <topology evidence="1">Multi-pass membrane protein</topology>
    </subcellularLocation>
</comment>
<dbReference type="PANTHER" id="PTHR36115:SF4">
    <property type="entry name" value="MEMBRANE PROTEIN"/>
    <property type="match status" value="1"/>
</dbReference>
<evidence type="ECO:0000256" key="2">
    <source>
        <dbReference type="ARBA" id="ARBA00022475"/>
    </source>
</evidence>
<feature type="transmembrane region" description="Helical" evidence="6">
    <location>
        <begin position="28"/>
        <end position="48"/>
    </location>
</feature>
<proteinExistence type="predicted"/>
<dbReference type="PANTHER" id="PTHR36115">
    <property type="entry name" value="PROLINE-RICH ANTIGEN HOMOLOG-RELATED"/>
    <property type="match status" value="1"/>
</dbReference>
<evidence type="ECO:0000256" key="3">
    <source>
        <dbReference type="ARBA" id="ARBA00022692"/>
    </source>
</evidence>
<evidence type="ECO:0000256" key="1">
    <source>
        <dbReference type="ARBA" id="ARBA00004651"/>
    </source>
</evidence>
<feature type="transmembrane region" description="Helical" evidence="6">
    <location>
        <begin position="63"/>
        <end position="84"/>
    </location>
</feature>
<accession>A0ABU9HXC9</accession>
<name>A0ABU9HXC9_9FLAO</name>
<feature type="domain" description="RDD" evidence="7">
    <location>
        <begin position="14"/>
        <end position="127"/>
    </location>
</feature>
<gene>
    <name evidence="8" type="ORF">AAEO56_10970</name>
</gene>
<keyword evidence="3 6" id="KW-0812">Transmembrane</keyword>
<dbReference type="Proteomes" id="UP001464555">
    <property type="component" value="Unassembled WGS sequence"/>
</dbReference>
<keyword evidence="4 6" id="KW-1133">Transmembrane helix</keyword>
<dbReference type="Pfam" id="PF06271">
    <property type="entry name" value="RDD"/>
    <property type="match status" value="1"/>
</dbReference>
<keyword evidence="5 6" id="KW-0472">Membrane</keyword>